<evidence type="ECO:0000313" key="5">
    <source>
        <dbReference type="EMBL" id="QEG42579.1"/>
    </source>
</evidence>
<dbReference type="EMBL" id="CP042914">
    <property type="protein sequence ID" value="QEG42579.1"/>
    <property type="molecule type" value="Genomic_DNA"/>
</dbReference>
<evidence type="ECO:0000256" key="1">
    <source>
        <dbReference type="ARBA" id="ARBA00023002"/>
    </source>
</evidence>
<keyword evidence="1" id="KW-0560">Oxidoreductase</keyword>
<feature type="region of interest" description="Disordered" evidence="2">
    <location>
        <begin position="81"/>
        <end position="116"/>
    </location>
</feature>
<protein>
    <submittedName>
        <fullName evidence="5">Fatty acid oxidation complex subunit alpha</fullName>
    </submittedName>
</protein>
<feature type="domain" description="3-hydroxyacyl-CoA dehydrogenase NAD binding" evidence="4">
    <location>
        <begin position="118"/>
        <end position="217"/>
    </location>
</feature>
<dbReference type="RefSeq" id="WP_068141995.1">
    <property type="nucleotide sequence ID" value="NZ_CP042914.1"/>
</dbReference>
<dbReference type="Proteomes" id="UP000325286">
    <property type="component" value="Chromosome"/>
</dbReference>
<dbReference type="GO" id="GO:0008691">
    <property type="term" value="F:3-hydroxybutyryl-CoA dehydrogenase activity"/>
    <property type="evidence" value="ECO:0007669"/>
    <property type="project" value="TreeGrafter"/>
</dbReference>
<organism evidence="5 6">
    <name type="scientific">Roseimaritima ulvae</name>
    <dbReference type="NCBI Taxonomy" id="980254"/>
    <lineage>
        <taxon>Bacteria</taxon>
        <taxon>Pseudomonadati</taxon>
        <taxon>Planctomycetota</taxon>
        <taxon>Planctomycetia</taxon>
        <taxon>Pirellulales</taxon>
        <taxon>Pirellulaceae</taxon>
        <taxon>Roseimaritima</taxon>
    </lineage>
</organism>
<dbReference type="GO" id="GO:0070403">
    <property type="term" value="F:NAD+ binding"/>
    <property type="evidence" value="ECO:0007669"/>
    <property type="project" value="InterPro"/>
</dbReference>
<reference evidence="5 6" key="1">
    <citation type="submission" date="2019-08" db="EMBL/GenBank/DDBJ databases">
        <title>Deep-cultivation of Planctomycetes and their phenomic and genomic characterization uncovers novel biology.</title>
        <authorList>
            <person name="Wiegand S."/>
            <person name="Jogler M."/>
            <person name="Boedeker C."/>
            <person name="Pinto D."/>
            <person name="Vollmers J."/>
            <person name="Rivas-Marin E."/>
            <person name="Kohn T."/>
            <person name="Peeters S.H."/>
            <person name="Heuer A."/>
            <person name="Rast P."/>
            <person name="Oberbeckmann S."/>
            <person name="Bunk B."/>
            <person name="Jeske O."/>
            <person name="Meyerdierks A."/>
            <person name="Storesund J.E."/>
            <person name="Kallscheuer N."/>
            <person name="Luecker S."/>
            <person name="Lage O.M."/>
            <person name="Pohl T."/>
            <person name="Merkel B.J."/>
            <person name="Hornburger P."/>
            <person name="Mueller R.-W."/>
            <person name="Bruemmer F."/>
            <person name="Labrenz M."/>
            <person name="Spormann A.M."/>
            <person name="Op den Camp H."/>
            <person name="Overmann J."/>
            <person name="Amann R."/>
            <person name="Jetten M.S.M."/>
            <person name="Mascher T."/>
            <person name="Medema M.H."/>
            <person name="Devos D.P."/>
            <person name="Kaster A.-K."/>
            <person name="Ovreas L."/>
            <person name="Rohde M."/>
            <person name="Galperin M.Y."/>
            <person name="Jogler C."/>
        </authorList>
    </citation>
    <scope>NUCLEOTIDE SEQUENCE [LARGE SCALE GENOMIC DNA]</scope>
    <source>
        <strain evidence="5 6">UC8</strain>
    </source>
</reference>
<dbReference type="Pfam" id="PF02737">
    <property type="entry name" value="3HCDH_N"/>
    <property type="match status" value="1"/>
</dbReference>
<dbReference type="PANTHER" id="PTHR48075">
    <property type="entry name" value="3-HYDROXYACYL-COA DEHYDROGENASE FAMILY PROTEIN"/>
    <property type="match status" value="1"/>
</dbReference>
<dbReference type="KEGG" id="rul:UC8_46190"/>
<sequence length="428" mass="46283">MTSALQPSPDPPNVYLIGCGVVGQAILQAHLAAGCNVSISDLDEARLQAVCEQAIAGIPQARVTSAPPLGEKLPTRHLFAPEQNAIHPPPGRVEPQRGEGKASRRQPSPPGNPEDLAPLAIESIYENREAKRGLLGDLQSWLGPQAVLCSNTSTLPIAGLVEHLAVPEQCCGMHFFMPVEQRELVEIVVPPGASPSTIERATAHARRIGKPALAVADTPGFVVNRMLSPYLNEAFRLLCQGVSAEQLERVAKRFGMPLSPLELVDWIGPRTAFDAGRVYWQAFPGRLDPAPLLPGMIKAKLSGRGGGQGFYQYENGCRSEGLSAAALAVVERYERDPREWNDDEVRCQLFLPMLIEAHLILADGVVATVSEIDTAMRGGLGFRSPPGFFAAFRQWGTAAIAEELRTRKEQRSFSSAESLLEQLDAGRL</sequence>
<dbReference type="OrthoDB" id="9771883at2"/>
<dbReference type="Gene3D" id="3.40.50.720">
    <property type="entry name" value="NAD(P)-binding Rossmann-like Domain"/>
    <property type="match status" value="1"/>
</dbReference>
<dbReference type="PANTHER" id="PTHR48075:SF5">
    <property type="entry name" value="3-HYDROXYBUTYRYL-COA DEHYDROGENASE"/>
    <property type="match status" value="1"/>
</dbReference>
<evidence type="ECO:0000313" key="6">
    <source>
        <dbReference type="Proteomes" id="UP000325286"/>
    </source>
</evidence>
<proteinExistence type="predicted"/>
<dbReference type="Pfam" id="PF00725">
    <property type="entry name" value="3HCDH"/>
    <property type="match status" value="1"/>
</dbReference>
<dbReference type="AlphaFoldDB" id="A0A5B9QXH0"/>
<dbReference type="PROSITE" id="PS00067">
    <property type="entry name" value="3HCDH"/>
    <property type="match status" value="1"/>
</dbReference>
<dbReference type="GO" id="GO:0006635">
    <property type="term" value="P:fatty acid beta-oxidation"/>
    <property type="evidence" value="ECO:0007669"/>
    <property type="project" value="TreeGrafter"/>
</dbReference>
<evidence type="ECO:0000259" key="3">
    <source>
        <dbReference type="Pfam" id="PF00725"/>
    </source>
</evidence>
<evidence type="ECO:0000256" key="2">
    <source>
        <dbReference type="SAM" id="MobiDB-lite"/>
    </source>
</evidence>
<dbReference type="InterPro" id="IPR006180">
    <property type="entry name" value="3-OHacyl-CoA_DH_CS"/>
</dbReference>
<accession>A0A5B9QXH0</accession>
<evidence type="ECO:0000259" key="4">
    <source>
        <dbReference type="Pfam" id="PF02737"/>
    </source>
</evidence>
<keyword evidence="6" id="KW-1185">Reference proteome</keyword>
<dbReference type="SUPFAM" id="SSF51735">
    <property type="entry name" value="NAD(P)-binding Rossmann-fold domains"/>
    <property type="match status" value="2"/>
</dbReference>
<dbReference type="InterPro" id="IPR006176">
    <property type="entry name" value="3-OHacyl-CoA_DH_NAD-bd"/>
</dbReference>
<dbReference type="SUPFAM" id="SSF48179">
    <property type="entry name" value="6-phosphogluconate dehydrogenase C-terminal domain-like"/>
    <property type="match status" value="2"/>
</dbReference>
<dbReference type="InterPro" id="IPR006108">
    <property type="entry name" value="3HC_DH_C"/>
</dbReference>
<feature type="domain" description="3-hydroxyacyl-CoA dehydrogenase C-terminal" evidence="3">
    <location>
        <begin position="220"/>
        <end position="313"/>
    </location>
</feature>
<gene>
    <name evidence="5" type="primary">fadB</name>
    <name evidence="5" type="ORF">UC8_46190</name>
</gene>
<dbReference type="InterPro" id="IPR008927">
    <property type="entry name" value="6-PGluconate_DH-like_C_sf"/>
</dbReference>
<dbReference type="Gene3D" id="1.10.1040.50">
    <property type="match status" value="1"/>
</dbReference>
<name>A0A5B9QXH0_9BACT</name>
<dbReference type="InterPro" id="IPR036291">
    <property type="entry name" value="NAD(P)-bd_dom_sf"/>
</dbReference>